<dbReference type="Proteomes" id="UP000215595">
    <property type="component" value="Unassembled WGS sequence"/>
</dbReference>
<evidence type="ECO:0000313" key="4">
    <source>
        <dbReference type="Proteomes" id="UP000215595"/>
    </source>
</evidence>
<protein>
    <submittedName>
        <fullName evidence="3">SAM-dependent methyltransferase</fullName>
    </submittedName>
</protein>
<dbReference type="SUPFAM" id="SSF53335">
    <property type="entry name" value="S-adenosyl-L-methionine-dependent methyltransferases"/>
    <property type="match status" value="1"/>
</dbReference>
<dbReference type="Gene3D" id="3.40.50.150">
    <property type="entry name" value="Vaccinia Virus protein VP39"/>
    <property type="match status" value="1"/>
</dbReference>
<dbReference type="EMBL" id="NCEB01000014">
    <property type="protein sequence ID" value="OYX33733.1"/>
    <property type="molecule type" value="Genomic_DNA"/>
</dbReference>
<dbReference type="InterPro" id="IPR029063">
    <property type="entry name" value="SAM-dependent_MTases_sf"/>
</dbReference>
<dbReference type="Pfam" id="PF13649">
    <property type="entry name" value="Methyltransf_25"/>
    <property type="match status" value="1"/>
</dbReference>
<keyword evidence="3" id="KW-0808">Transferase</keyword>
<feature type="domain" description="Methyltransferase" evidence="2">
    <location>
        <begin position="217"/>
        <end position="315"/>
    </location>
</feature>
<feature type="region of interest" description="Disordered" evidence="1">
    <location>
        <begin position="1"/>
        <end position="22"/>
    </location>
</feature>
<accession>A0A258FPC8</accession>
<keyword evidence="3" id="KW-0489">Methyltransferase</keyword>
<dbReference type="CDD" id="cd02440">
    <property type="entry name" value="AdoMet_MTases"/>
    <property type="match status" value="1"/>
</dbReference>
<dbReference type="PANTHER" id="PTHR45128">
    <property type="entry name" value="METHYLTRANSFERASE TYPE 11"/>
    <property type="match status" value="1"/>
</dbReference>
<dbReference type="PANTHER" id="PTHR45128:SF1">
    <property type="entry name" value="S-ADENOSYLMETHIONINE-DEPENDENT METHYLTRANSFERASE RV2258C"/>
    <property type="match status" value="1"/>
</dbReference>
<organism evidence="3 4">
    <name type="scientific">Brevundimonas subvibrioides</name>
    <dbReference type="NCBI Taxonomy" id="74313"/>
    <lineage>
        <taxon>Bacteria</taxon>
        <taxon>Pseudomonadati</taxon>
        <taxon>Pseudomonadota</taxon>
        <taxon>Alphaproteobacteria</taxon>
        <taxon>Caulobacterales</taxon>
        <taxon>Caulobacteraceae</taxon>
        <taxon>Brevundimonas</taxon>
    </lineage>
</organism>
<comment type="caution">
    <text evidence="3">The sequence shown here is derived from an EMBL/GenBank/DDBJ whole genome shotgun (WGS) entry which is preliminary data.</text>
</comment>
<dbReference type="GO" id="GO:0032259">
    <property type="term" value="P:methylation"/>
    <property type="evidence" value="ECO:0007669"/>
    <property type="project" value="UniProtKB-KW"/>
</dbReference>
<dbReference type="InterPro" id="IPR041698">
    <property type="entry name" value="Methyltransf_25"/>
</dbReference>
<evidence type="ECO:0000256" key="1">
    <source>
        <dbReference type="SAM" id="MobiDB-lite"/>
    </source>
</evidence>
<proteinExistence type="predicted"/>
<dbReference type="AlphaFoldDB" id="A0A258FPC8"/>
<name>A0A258FPC8_9CAUL</name>
<dbReference type="GO" id="GO:0008168">
    <property type="term" value="F:methyltransferase activity"/>
    <property type="evidence" value="ECO:0007669"/>
    <property type="project" value="UniProtKB-KW"/>
</dbReference>
<dbReference type="InterPro" id="IPR053173">
    <property type="entry name" value="SAM-binding_MTase"/>
</dbReference>
<sequence>MDGSPDLKNAGPAQSYSGPPDYRVVGRHGVFPETSHDEIARFNFLAHMNRHLSTKVMPAVKTAWERRAGPAFEAREGRTPKDRHEVRKALLQDPYYQAWSALRRATMEQRQQAGRWIALRQAESLSARVDSLTKTGDRLELDPALPIPRYVSAVDHHCMPGSYHREVFPGDVSGAANYDSGIFATTGGALGRFSDGGGHAVVRWVRKNLPDFQPRRILDIGANLGQNVLPIAEAFPDAEVIALDVGAPMLRYGAARAKSLGVENVRFVQGDGSDLSRWADGSFDWVQTTMTLHELSLSSMKAIFAETHRVLRPGGIVLHVEQPQYAAAMPLFEQAMRDWDAFFNNEPFWSTMHELDIDGFMVEAGFDRARLIHDGVTAVVDRDVFPDAADDDGEDYGRKAAWHVVGARK</sequence>
<gene>
    <name evidence="3" type="ORF">B7Z01_08245</name>
</gene>
<evidence type="ECO:0000259" key="2">
    <source>
        <dbReference type="Pfam" id="PF13649"/>
    </source>
</evidence>
<reference evidence="3 4" key="1">
    <citation type="submission" date="2017-03" db="EMBL/GenBank/DDBJ databases">
        <title>Lifting the veil on microbial sulfur biogeochemistry in mining wastewaters.</title>
        <authorList>
            <person name="Kantor R.S."/>
            <person name="Colenbrander Nelson T."/>
            <person name="Marshall S."/>
            <person name="Bennett D."/>
            <person name="Apte S."/>
            <person name="Camacho D."/>
            <person name="Thomas B.C."/>
            <person name="Warren L.A."/>
            <person name="Banfield J.F."/>
        </authorList>
    </citation>
    <scope>NUCLEOTIDE SEQUENCE [LARGE SCALE GENOMIC DNA]</scope>
    <source>
        <strain evidence="3">32-69-9</strain>
    </source>
</reference>
<evidence type="ECO:0000313" key="3">
    <source>
        <dbReference type="EMBL" id="OYX33733.1"/>
    </source>
</evidence>